<name>A0ABZ2KBV8_9BACT</name>
<dbReference type="RefSeq" id="WP_394844476.1">
    <property type="nucleotide sequence ID" value="NZ_CP089982.1"/>
</dbReference>
<evidence type="ECO:0000313" key="2">
    <source>
        <dbReference type="EMBL" id="WXA93876.1"/>
    </source>
</evidence>
<feature type="transmembrane region" description="Helical" evidence="1">
    <location>
        <begin position="12"/>
        <end position="30"/>
    </location>
</feature>
<dbReference type="EMBL" id="CP089982">
    <property type="protein sequence ID" value="WXA93876.1"/>
    <property type="molecule type" value="Genomic_DNA"/>
</dbReference>
<protein>
    <submittedName>
        <fullName evidence="2">Uncharacterized protein</fullName>
    </submittedName>
</protein>
<feature type="transmembrane region" description="Helical" evidence="1">
    <location>
        <begin position="36"/>
        <end position="54"/>
    </location>
</feature>
<keyword evidence="1" id="KW-1133">Transmembrane helix</keyword>
<accession>A0ABZ2KBV8</accession>
<gene>
    <name evidence="2" type="ORF">LZC95_46410</name>
</gene>
<keyword evidence="1" id="KW-0812">Transmembrane</keyword>
<keyword evidence="1" id="KW-0472">Membrane</keyword>
<keyword evidence="3" id="KW-1185">Reference proteome</keyword>
<dbReference type="Proteomes" id="UP001379533">
    <property type="component" value="Chromosome"/>
</dbReference>
<evidence type="ECO:0000256" key="1">
    <source>
        <dbReference type="SAM" id="Phobius"/>
    </source>
</evidence>
<evidence type="ECO:0000313" key="3">
    <source>
        <dbReference type="Proteomes" id="UP001379533"/>
    </source>
</evidence>
<sequence>MSSPPKSFARAFAVPSVLAALTAIGLLTALLGFGEWTSWIALTVPIGLTGYCIARGRLA</sequence>
<organism evidence="2 3">
    <name type="scientific">Pendulispora brunnea</name>
    <dbReference type="NCBI Taxonomy" id="2905690"/>
    <lineage>
        <taxon>Bacteria</taxon>
        <taxon>Pseudomonadati</taxon>
        <taxon>Myxococcota</taxon>
        <taxon>Myxococcia</taxon>
        <taxon>Myxococcales</taxon>
        <taxon>Sorangiineae</taxon>
        <taxon>Pendulisporaceae</taxon>
        <taxon>Pendulispora</taxon>
    </lineage>
</organism>
<reference evidence="2 3" key="1">
    <citation type="submission" date="2021-12" db="EMBL/GenBank/DDBJ databases">
        <title>Discovery of the Pendulisporaceae a myxobacterial family with distinct sporulation behavior and unique specialized metabolism.</title>
        <authorList>
            <person name="Garcia R."/>
            <person name="Popoff A."/>
            <person name="Bader C.D."/>
            <person name="Loehr J."/>
            <person name="Walesch S."/>
            <person name="Walt C."/>
            <person name="Boldt J."/>
            <person name="Bunk B."/>
            <person name="Haeckl F.J.F.P.J."/>
            <person name="Gunesch A.P."/>
            <person name="Birkelbach J."/>
            <person name="Nuebel U."/>
            <person name="Pietschmann T."/>
            <person name="Bach T."/>
            <person name="Mueller R."/>
        </authorList>
    </citation>
    <scope>NUCLEOTIDE SEQUENCE [LARGE SCALE GENOMIC DNA]</scope>
    <source>
        <strain evidence="2 3">MSr12523</strain>
    </source>
</reference>
<proteinExistence type="predicted"/>